<dbReference type="AlphaFoldDB" id="A0A9W4R4R5"/>
<dbReference type="RefSeq" id="WP_262977375.1">
    <property type="nucleotide sequence ID" value="NZ_CAMAPB010000087.1"/>
</dbReference>
<feature type="transmembrane region" description="Helical" evidence="1">
    <location>
        <begin position="211"/>
        <end position="233"/>
    </location>
</feature>
<sequence>MDFLKNNYLRVPILLYLVGFVVHNSYLASYGSYEFELVQARYMLTGFGSVFIFTAMFLFVFYRTNISDVSKTYTPNILFPWLLRIASVPAGIYSILHEVNHLQLPYSAFGAYMSFGVYFFYSSFILLFIEVVKGDKFKSKILKVMIYIITIPFIVLLYYAVSESELLGQYSKFALFFFFGAYGVALSQDDEKKGLIVNHLDEGSDPKHEKYFSLILALLCLSYGTFQFVSIYAKHIYPYIPTALGGSKIVNATVFLADSKAKVKIIQEGHKWFLVYNLKTSTIEKIKSSEILKVEYHVDELPKLLK</sequence>
<protein>
    <submittedName>
        <fullName evidence="2">Uncharacterized protein</fullName>
    </submittedName>
</protein>
<keyword evidence="1" id="KW-1133">Transmembrane helix</keyword>
<evidence type="ECO:0000313" key="3">
    <source>
        <dbReference type="Proteomes" id="UP001152447"/>
    </source>
</evidence>
<evidence type="ECO:0000313" key="2">
    <source>
        <dbReference type="EMBL" id="CAH9066036.1"/>
    </source>
</evidence>
<evidence type="ECO:0000256" key="1">
    <source>
        <dbReference type="SAM" id="Phobius"/>
    </source>
</evidence>
<keyword evidence="1" id="KW-0472">Membrane</keyword>
<organism evidence="2 3">
    <name type="scientific">Pseudoalteromonas haloplanktis</name>
    <name type="common">Alteromonas haloplanktis</name>
    <dbReference type="NCBI Taxonomy" id="228"/>
    <lineage>
        <taxon>Bacteria</taxon>
        <taxon>Pseudomonadati</taxon>
        <taxon>Pseudomonadota</taxon>
        <taxon>Gammaproteobacteria</taxon>
        <taxon>Alteromonadales</taxon>
        <taxon>Pseudoalteromonadaceae</taxon>
        <taxon>Pseudoalteromonas</taxon>
    </lineage>
</organism>
<dbReference type="Proteomes" id="UP001152447">
    <property type="component" value="Unassembled WGS sequence"/>
</dbReference>
<proteinExistence type="predicted"/>
<feature type="transmembrane region" description="Helical" evidence="1">
    <location>
        <begin position="7"/>
        <end position="28"/>
    </location>
</feature>
<accession>A0A9W4R4R5</accession>
<feature type="transmembrane region" description="Helical" evidence="1">
    <location>
        <begin position="108"/>
        <end position="129"/>
    </location>
</feature>
<keyword evidence="1" id="KW-0812">Transmembrane</keyword>
<name>A0A9W4R4R5_PSEHA</name>
<comment type="caution">
    <text evidence="2">The sequence shown here is derived from an EMBL/GenBank/DDBJ whole genome shotgun (WGS) entry which is preliminary data.</text>
</comment>
<feature type="transmembrane region" description="Helical" evidence="1">
    <location>
        <begin position="73"/>
        <end position="96"/>
    </location>
</feature>
<feature type="transmembrane region" description="Helical" evidence="1">
    <location>
        <begin position="40"/>
        <end position="61"/>
    </location>
</feature>
<feature type="transmembrane region" description="Helical" evidence="1">
    <location>
        <begin position="141"/>
        <end position="161"/>
    </location>
</feature>
<reference evidence="2" key="1">
    <citation type="submission" date="2022-07" db="EMBL/GenBank/DDBJ databases">
        <authorList>
            <person name="Criscuolo A."/>
        </authorList>
    </citation>
    <scope>NUCLEOTIDE SEQUENCE</scope>
    <source>
        <strain evidence="2">CIP103197</strain>
    </source>
</reference>
<keyword evidence="3" id="KW-1185">Reference proteome</keyword>
<dbReference type="EMBL" id="CAMAPB010000087">
    <property type="protein sequence ID" value="CAH9066036.1"/>
    <property type="molecule type" value="Genomic_DNA"/>
</dbReference>
<gene>
    <name evidence="2" type="ORF">PSEHALCIP103_03505</name>
</gene>